<feature type="transmembrane region" description="Helical" evidence="7">
    <location>
        <begin position="6"/>
        <end position="25"/>
    </location>
</feature>
<dbReference type="InterPro" id="IPR007353">
    <property type="entry name" value="DUF421"/>
</dbReference>
<gene>
    <name evidence="9" type="ORF">EDD58_109134</name>
</gene>
<dbReference type="AlphaFoldDB" id="A0A4V6NZ75"/>
<dbReference type="PANTHER" id="PTHR34582:SF7">
    <property type="entry name" value="UPF0702 TRANSMEMBRANE PROTEIN YDFS"/>
    <property type="match status" value="1"/>
</dbReference>
<accession>A0A4V6NZ75</accession>
<evidence type="ECO:0000256" key="2">
    <source>
        <dbReference type="ARBA" id="ARBA00006448"/>
    </source>
</evidence>
<evidence type="ECO:0000256" key="1">
    <source>
        <dbReference type="ARBA" id="ARBA00004651"/>
    </source>
</evidence>
<feature type="transmembrane region" description="Helical" evidence="7">
    <location>
        <begin position="62"/>
        <end position="80"/>
    </location>
</feature>
<evidence type="ECO:0000259" key="8">
    <source>
        <dbReference type="Pfam" id="PF04239"/>
    </source>
</evidence>
<keyword evidence="6 7" id="KW-0472">Membrane</keyword>
<reference evidence="9 10" key="1">
    <citation type="submission" date="2019-03" db="EMBL/GenBank/DDBJ databases">
        <title>Genomic Encyclopedia of Type Strains, Phase IV (KMG-IV): sequencing the most valuable type-strain genomes for metagenomic binning, comparative biology and taxonomic classification.</title>
        <authorList>
            <person name="Goeker M."/>
        </authorList>
    </citation>
    <scope>NUCLEOTIDE SEQUENCE [LARGE SCALE GENOMIC DNA]</scope>
    <source>
        <strain evidence="9 10">DSM 45707</strain>
    </source>
</reference>
<keyword evidence="10" id="KW-1185">Reference proteome</keyword>
<proteinExistence type="inferred from homology"/>
<dbReference type="EMBL" id="SMAG01000009">
    <property type="protein sequence ID" value="TCS93177.1"/>
    <property type="molecule type" value="Genomic_DNA"/>
</dbReference>
<dbReference type="RefSeq" id="WP_243648743.1">
    <property type="nucleotide sequence ID" value="NZ_SMAG01000009.1"/>
</dbReference>
<dbReference type="Proteomes" id="UP000294937">
    <property type="component" value="Unassembled WGS sequence"/>
</dbReference>
<dbReference type="InterPro" id="IPR023090">
    <property type="entry name" value="UPF0702_alpha/beta_dom_sf"/>
</dbReference>
<feature type="domain" description="YetF C-terminal" evidence="8">
    <location>
        <begin position="81"/>
        <end position="213"/>
    </location>
</feature>
<name>A0A4V6NZ75_9BACL</name>
<evidence type="ECO:0000313" key="10">
    <source>
        <dbReference type="Proteomes" id="UP000294937"/>
    </source>
</evidence>
<keyword evidence="3" id="KW-1003">Cell membrane</keyword>
<comment type="subcellular location">
    <subcellularLocation>
        <location evidence="1">Cell membrane</location>
        <topology evidence="1">Multi-pass membrane protein</topology>
    </subcellularLocation>
</comment>
<dbReference type="Pfam" id="PF04239">
    <property type="entry name" value="DUF421"/>
    <property type="match status" value="1"/>
</dbReference>
<dbReference type="GO" id="GO:0005886">
    <property type="term" value="C:plasma membrane"/>
    <property type="evidence" value="ECO:0007669"/>
    <property type="project" value="UniProtKB-SubCell"/>
</dbReference>
<evidence type="ECO:0000313" key="9">
    <source>
        <dbReference type="EMBL" id="TCS93177.1"/>
    </source>
</evidence>
<sequence>MNLLDILARTTTSFVVLLILTRLLGKKQLSQLTYFNYTTGITIGSIAAIMAMDRSRPLSDGLTSLVFWSLLTLLVGWISLKSAKLRILFDGEPTIVIKKGEILEKSLSKLQLSMDDLSMLLRNQKIFSINEIDYAILEPNGVLSVLKKVNHQTASKQDVHTVISKPKYIPSEIIVDGKIIMKNLNELNLTPEWLNNQLTQTGIKQEDIFYAEIQSDGSLFIDKNESNN</sequence>
<protein>
    <submittedName>
        <fullName evidence="9">Uncharacterized membrane protein YcaP (DUF421 family)</fullName>
    </submittedName>
</protein>
<comment type="similarity">
    <text evidence="2">Belongs to the UPF0702 family.</text>
</comment>
<feature type="transmembrane region" description="Helical" evidence="7">
    <location>
        <begin position="32"/>
        <end position="50"/>
    </location>
</feature>
<comment type="caution">
    <text evidence="9">The sequence shown here is derived from an EMBL/GenBank/DDBJ whole genome shotgun (WGS) entry which is preliminary data.</text>
</comment>
<organism evidence="9 10">
    <name type="scientific">Hazenella coriacea</name>
    <dbReference type="NCBI Taxonomy" id="1179467"/>
    <lineage>
        <taxon>Bacteria</taxon>
        <taxon>Bacillati</taxon>
        <taxon>Bacillota</taxon>
        <taxon>Bacilli</taxon>
        <taxon>Bacillales</taxon>
        <taxon>Thermoactinomycetaceae</taxon>
        <taxon>Hazenella</taxon>
    </lineage>
</organism>
<evidence type="ECO:0000256" key="3">
    <source>
        <dbReference type="ARBA" id="ARBA00022475"/>
    </source>
</evidence>
<evidence type="ECO:0000256" key="7">
    <source>
        <dbReference type="SAM" id="Phobius"/>
    </source>
</evidence>
<evidence type="ECO:0000256" key="4">
    <source>
        <dbReference type="ARBA" id="ARBA00022692"/>
    </source>
</evidence>
<dbReference type="Gene3D" id="3.30.240.20">
    <property type="entry name" value="bsu07140 like domains"/>
    <property type="match status" value="2"/>
</dbReference>
<dbReference type="PANTHER" id="PTHR34582">
    <property type="entry name" value="UPF0702 TRANSMEMBRANE PROTEIN YCAP"/>
    <property type="match status" value="1"/>
</dbReference>
<keyword evidence="5 7" id="KW-1133">Transmembrane helix</keyword>
<keyword evidence="4 7" id="KW-0812">Transmembrane</keyword>
<evidence type="ECO:0000256" key="6">
    <source>
        <dbReference type="ARBA" id="ARBA00023136"/>
    </source>
</evidence>
<evidence type="ECO:0000256" key="5">
    <source>
        <dbReference type="ARBA" id="ARBA00022989"/>
    </source>
</evidence>